<reference evidence="2" key="1">
    <citation type="submission" date="2020-10" db="EMBL/GenBank/DDBJ databases">
        <authorList>
            <person name="Han B."/>
            <person name="Lu T."/>
            <person name="Zhao Q."/>
            <person name="Huang X."/>
            <person name="Zhao Y."/>
        </authorList>
    </citation>
    <scope>NUCLEOTIDE SEQUENCE</scope>
</reference>
<proteinExistence type="predicted"/>
<name>A0A811R2C1_9POAL</name>
<organism evidence="2 3">
    <name type="scientific">Miscanthus lutarioriparius</name>
    <dbReference type="NCBI Taxonomy" id="422564"/>
    <lineage>
        <taxon>Eukaryota</taxon>
        <taxon>Viridiplantae</taxon>
        <taxon>Streptophyta</taxon>
        <taxon>Embryophyta</taxon>
        <taxon>Tracheophyta</taxon>
        <taxon>Spermatophyta</taxon>
        <taxon>Magnoliopsida</taxon>
        <taxon>Liliopsida</taxon>
        <taxon>Poales</taxon>
        <taxon>Poaceae</taxon>
        <taxon>PACMAD clade</taxon>
        <taxon>Panicoideae</taxon>
        <taxon>Andropogonodae</taxon>
        <taxon>Andropogoneae</taxon>
        <taxon>Saccharinae</taxon>
        <taxon>Miscanthus</taxon>
    </lineage>
</organism>
<protein>
    <submittedName>
        <fullName evidence="2">Uncharacterized protein</fullName>
    </submittedName>
</protein>
<evidence type="ECO:0000313" key="2">
    <source>
        <dbReference type="EMBL" id="CAD6263856.1"/>
    </source>
</evidence>
<feature type="region of interest" description="Disordered" evidence="1">
    <location>
        <begin position="1"/>
        <end position="85"/>
    </location>
</feature>
<sequence>MPPLAQPHGDKSSSSSGRHQRQGTAATAAPAAQQRSASFHGRGTEQPRHHQPQQKQRPKTLPDLLAGVRGASFRSGSPSPPPPGR</sequence>
<comment type="caution">
    <text evidence="2">The sequence shown here is derived from an EMBL/GenBank/DDBJ whole genome shotgun (WGS) entry which is preliminary data.</text>
</comment>
<gene>
    <name evidence="2" type="ORF">NCGR_LOCUS47161</name>
</gene>
<dbReference type="AlphaFoldDB" id="A0A811R2C1"/>
<feature type="compositionally biased region" description="Low complexity" evidence="1">
    <location>
        <begin position="12"/>
        <end position="38"/>
    </location>
</feature>
<accession>A0A811R2C1</accession>
<feature type="compositionally biased region" description="Basic residues" evidence="1">
    <location>
        <begin position="49"/>
        <end position="58"/>
    </location>
</feature>
<dbReference type="Proteomes" id="UP000604825">
    <property type="component" value="Unassembled WGS sequence"/>
</dbReference>
<dbReference type="EMBL" id="CAJGYO010000012">
    <property type="protein sequence ID" value="CAD6263856.1"/>
    <property type="molecule type" value="Genomic_DNA"/>
</dbReference>
<evidence type="ECO:0000313" key="3">
    <source>
        <dbReference type="Proteomes" id="UP000604825"/>
    </source>
</evidence>
<keyword evidence="3" id="KW-1185">Reference proteome</keyword>
<evidence type="ECO:0000256" key="1">
    <source>
        <dbReference type="SAM" id="MobiDB-lite"/>
    </source>
</evidence>